<comment type="caution">
    <text evidence="2">The sequence shown here is derived from an EMBL/GenBank/DDBJ whole genome shotgun (WGS) entry which is preliminary data.</text>
</comment>
<name>A0A1F4VG04_UNCKA</name>
<sequence>MTIVLGLKIVLFWVGILANILLYIAIISGKSPITAFNHFSFIGMLNEQYKPIKFFYPLAALADLILIYVALFICTIVFLILVIVLVILSMPFIVLLIK</sequence>
<accession>A0A1F4VG04</accession>
<keyword evidence="1" id="KW-0812">Transmembrane</keyword>
<evidence type="ECO:0000313" key="3">
    <source>
        <dbReference type="Proteomes" id="UP000177763"/>
    </source>
</evidence>
<reference evidence="2 3" key="1">
    <citation type="journal article" date="2016" name="Nat. Commun.">
        <title>Thousands of microbial genomes shed light on interconnected biogeochemical processes in an aquifer system.</title>
        <authorList>
            <person name="Anantharaman K."/>
            <person name="Brown C.T."/>
            <person name="Hug L.A."/>
            <person name="Sharon I."/>
            <person name="Castelle C.J."/>
            <person name="Probst A.J."/>
            <person name="Thomas B.C."/>
            <person name="Singh A."/>
            <person name="Wilkins M.J."/>
            <person name="Karaoz U."/>
            <person name="Brodie E.L."/>
            <person name="Williams K.H."/>
            <person name="Hubbard S.S."/>
            <person name="Banfield J.F."/>
        </authorList>
    </citation>
    <scope>NUCLEOTIDE SEQUENCE [LARGE SCALE GENOMIC DNA]</scope>
</reference>
<organism evidence="2 3">
    <name type="scientific">candidate division WWE3 bacterium RIFCSPLOWO2_12_FULL_36_10</name>
    <dbReference type="NCBI Taxonomy" id="1802630"/>
    <lineage>
        <taxon>Bacteria</taxon>
        <taxon>Katanobacteria</taxon>
    </lineage>
</organism>
<evidence type="ECO:0000256" key="1">
    <source>
        <dbReference type="SAM" id="Phobius"/>
    </source>
</evidence>
<dbReference type="EMBL" id="MEVN01000046">
    <property type="protein sequence ID" value="OGC56171.1"/>
    <property type="molecule type" value="Genomic_DNA"/>
</dbReference>
<protein>
    <submittedName>
        <fullName evidence="2">Uncharacterized protein</fullName>
    </submittedName>
</protein>
<feature type="transmembrane region" description="Helical" evidence="1">
    <location>
        <begin position="77"/>
        <end position="97"/>
    </location>
</feature>
<dbReference type="AlphaFoldDB" id="A0A1F4VG04"/>
<proteinExistence type="predicted"/>
<gene>
    <name evidence="2" type="ORF">A3H26_02280</name>
</gene>
<feature type="transmembrane region" description="Helical" evidence="1">
    <location>
        <begin position="6"/>
        <end position="26"/>
    </location>
</feature>
<keyword evidence="1" id="KW-1133">Transmembrane helix</keyword>
<evidence type="ECO:0000313" key="2">
    <source>
        <dbReference type="EMBL" id="OGC56171.1"/>
    </source>
</evidence>
<dbReference type="Proteomes" id="UP000177763">
    <property type="component" value="Unassembled WGS sequence"/>
</dbReference>
<keyword evidence="1" id="KW-0472">Membrane</keyword>